<dbReference type="FunFam" id="3.40.50.720:FF:000084">
    <property type="entry name" value="Short-chain dehydrogenase reductase"/>
    <property type="match status" value="1"/>
</dbReference>
<dbReference type="PANTHER" id="PTHR48107:SF7">
    <property type="entry name" value="RE15974P"/>
    <property type="match status" value="1"/>
</dbReference>
<dbReference type="OrthoDB" id="9803333at2"/>
<evidence type="ECO:0000313" key="5">
    <source>
        <dbReference type="Proteomes" id="UP000194161"/>
    </source>
</evidence>
<dbReference type="STRING" id="463040.CAL15_09050"/>
<comment type="similarity">
    <text evidence="1">Belongs to the short-chain dehydrogenases/reductases (SDR) family.</text>
</comment>
<dbReference type="Proteomes" id="UP000194161">
    <property type="component" value="Chromosome"/>
</dbReference>
<organism evidence="4 5">
    <name type="scientific">Bordetella genomosp. 13</name>
    <dbReference type="NCBI Taxonomy" id="463040"/>
    <lineage>
        <taxon>Bacteria</taxon>
        <taxon>Pseudomonadati</taxon>
        <taxon>Pseudomonadota</taxon>
        <taxon>Betaproteobacteria</taxon>
        <taxon>Burkholderiales</taxon>
        <taxon>Alcaligenaceae</taxon>
        <taxon>Bordetella</taxon>
    </lineage>
</organism>
<evidence type="ECO:0000313" key="4">
    <source>
        <dbReference type="EMBL" id="ARP94520.1"/>
    </source>
</evidence>
<dbReference type="InterPro" id="IPR057326">
    <property type="entry name" value="KR_dom"/>
</dbReference>
<dbReference type="AlphaFoldDB" id="A0A1W6ZBJ0"/>
<dbReference type="PRINTS" id="PR00080">
    <property type="entry name" value="SDRFAMILY"/>
</dbReference>
<reference evidence="4 5" key="1">
    <citation type="submission" date="2017-05" db="EMBL/GenBank/DDBJ databases">
        <title>Complete and WGS of Bordetella genogroups.</title>
        <authorList>
            <person name="Spilker T."/>
            <person name="LiPuma J."/>
        </authorList>
    </citation>
    <scope>NUCLEOTIDE SEQUENCE [LARGE SCALE GENOMIC DNA]</scope>
    <source>
        <strain evidence="4 5">AU7206</strain>
    </source>
</reference>
<dbReference type="KEGG" id="bgm:CAL15_09050"/>
<dbReference type="InterPro" id="IPR020904">
    <property type="entry name" value="Sc_DH/Rdtase_CS"/>
</dbReference>
<name>A0A1W6ZBJ0_9BORD</name>
<dbReference type="Gene3D" id="3.40.50.720">
    <property type="entry name" value="NAD(P)-binding Rossmann-like Domain"/>
    <property type="match status" value="1"/>
</dbReference>
<dbReference type="PANTHER" id="PTHR48107">
    <property type="entry name" value="NADPH-DEPENDENT ALDEHYDE REDUCTASE-LIKE PROTEIN, CHLOROPLASTIC-RELATED"/>
    <property type="match status" value="1"/>
</dbReference>
<dbReference type="GO" id="GO:0016614">
    <property type="term" value="F:oxidoreductase activity, acting on CH-OH group of donors"/>
    <property type="evidence" value="ECO:0007669"/>
    <property type="project" value="UniProtKB-ARBA"/>
</dbReference>
<dbReference type="Pfam" id="PF13561">
    <property type="entry name" value="adh_short_C2"/>
    <property type="match status" value="1"/>
</dbReference>
<sequence length="250" mass="26322">MSQRLQGKVAVITGASKGLGAAIARRFGIEGASVVVNYASSKSAADGVVSDIVQAGGTAIAVQADMRDPAQVAQLFAQANRTYGRVDVLVNNAGVYDFQPLENLTYDLFRQHFELNVFGYLLAIKEAVKYMPEGGGSIVNMSSTVTLFGPENASVYTATKGAIDGLTRALSNELAPRRIRVNAVKPGVVATEGVHAGGFLASEFGHTTTARTPLRRLGEVDDIAPAVVYLASDESSWSTGEFIVLSGGHR</sequence>
<evidence type="ECO:0000256" key="1">
    <source>
        <dbReference type="ARBA" id="ARBA00006484"/>
    </source>
</evidence>
<dbReference type="SMART" id="SM00822">
    <property type="entry name" value="PKS_KR"/>
    <property type="match status" value="1"/>
</dbReference>
<proteinExistence type="inferred from homology"/>
<dbReference type="RefSeq" id="WP_086078288.1">
    <property type="nucleotide sequence ID" value="NZ_CP021111.1"/>
</dbReference>
<accession>A0A1W6ZBJ0</accession>
<dbReference type="EMBL" id="CP021111">
    <property type="protein sequence ID" value="ARP94520.1"/>
    <property type="molecule type" value="Genomic_DNA"/>
</dbReference>
<evidence type="ECO:0000259" key="3">
    <source>
        <dbReference type="SMART" id="SM00822"/>
    </source>
</evidence>
<feature type="domain" description="Ketoreductase" evidence="3">
    <location>
        <begin position="8"/>
        <end position="192"/>
    </location>
</feature>
<dbReference type="InterPro" id="IPR036291">
    <property type="entry name" value="NAD(P)-bd_dom_sf"/>
</dbReference>
<gene>
    <name evidence="4" type="ORF">CAL15_09050</name>
</gene>
<dbReference type="InterPro" id="IPR002347">
    <property type="entry name" value="SDR_fam"/>
</dbReference>
<protein>
    <submittedName>
        <fullName evidence="4">Short-chain dehydrogenase</fullName>
    </submittedName>
</protein>
<dbReference type="PRINTS" id="PR00081">
    <property type="entry name" value="GDHRDH"/>
</dbReference>
<evidence type="ECO:0000256" key="2">
    <source>
        <dbReference type="ARBA" id="ARBA00023002"/>
    </source>
</evidence>
<dbReference type="SUPFAM" id="SSF51735">
    <property type="entry name" value="NAD(P)-binding Rossmann-fold domains"/>
    <property type="match status" value="1"/>
</dbReference>
<dbReference type="PROSITE" id="PS00061">
    <property type="entry name" value="ADH_SHORT"/>
    <property type="match status" value="1"/>
</dbReference>
<dbReference type="NCBIfam" id="NF005559">
    <property type="entry name" value="PRK07231.1"/>
    <property type="match status" value="1"/>
</dbReference>
<keyword evidence="2" id="KW-0560">Oxidoreductase</keyword>
<keyword evidence="5" id="KW-1185">Reference proteome</keyword>